<dbReference type="PANTHER" id="PTHR47738:SF1">
    <property type="entry name" value="NITROGEN REGULATORY PROTEIN"/>
    <property type="match status" value="1"/>
</dbReference>
<feature type="domain" description="PTS EIIA type-2" evidence="1">
    <location>
        <begin position="6"/>
        <end position="154"/>
    </location>
</feature>
<sequence>MIKFSALLAPENIRQGVVCSSKKRVLEMIGHIVAQQQQTEIKSIDEIQCFENLCSREKLGNTSLGNGVAIPRAKLPEGNEACAVFLQLASPIDYDSADKREIDLIFALLIPENRCAEYTEILPELAEKLSDKNLCKQLRNAQSADEIRQIFDYADSYLQEQKQAQNEEAPLTGK</sequence>
<accession>A0A4R6V8L4</accession>
<dbReference type="PROSITE" id="PS51094">
    <property type="entry name" value="PTS_EIIA_TYPE_2"/>
    <property type="match status" value="1"/>
</dbReference>
<dbReference type="GO" id="GO:0030295">
    <property type="term" value="F:protein kinase activator activity"/>
    <property type="evidence" value="ECO:0007669"/>
    <property type="project" value="TreeGrafter"/>
</dbReference>
<protein>
    <submittedName>
        <fullName evidence="2">Phosphotransferase IIA-like nitrogen-regulatory protein PtsN</fullName>
    </submittedName>
</protein>
<dbReference type="GO" id="GO:0009401">
    <property type="term" value="P:phosphoenolpyruvate-dependent sugar phosphotransferase system"/>
    <property type="evidence" value="ECO:0007669"/>
    <property type="project" value="InterPro"/>
</dbReference>
<evidence type="ECO:0000313" key="2">
    <source>
        <dbReference type="EMBL" id="TDQ57918.1"/>
    </source>
</evidence>
<dbReference type="InterPro" id="IPR002178">
    <property type="entry name" value="PTS_EIIA_type-2_dom"/>
</dbReference>
<dbReference type="CDD" id="cd00211">
    <property type="entry name" value="PTS_IIA_fru"/>
    <property type="match status" value="1"/>
</dbReference>
<dbReference type="RefSeq" id="WP_133544055.1">
    <property type="nucleotide sequence ID" value="NZ_SNYQ01000003.1"/>
</dbReference>
<keyword evidence="3" id="KW-1185">Reference proteome</keyword>
<dbReference type="SUPFAM" id="SSF55804">
    <property type="entry name" value="Phoshotransferase/anion transport protein"/>
    <property type="match status" value="1"/>
</dbReference>
<dbReference type="Pfam" id="PF00359">
    <property type="entry name" value="PTS_EIIA_2"/>
    <property type="match status" value="1"/>
</dbReference>
<dbReference type="InterPro" id="IPR051541">
    <property type="entry name" value="PTS_SugarTrans_NitroReg"/>
</dbReference>
<name>A0A4R6V8L4_9PAST</name>
<dbReference type="NCBIfam" id="TIGR01419">
    <property type="entry name" value="nitro_reg_IIA"/>
    <property type="match status" value="1"/>
</dbReference>
<dbReference type="Proteomes" id="UP000295657">
    <property type="component" value="Unassembled WGS sequence"/>
</dbReference>
<comment type="caution">
    <text evidence="2">The sequence shown here is derived from an EMBL/GenBank/DDBJ whole genome shotgun (WGS) entry which is preliminary data.</text>
</comment>
<dbReference type="EMBL" id="SNYQ01000003">
    <property type="protein sequence ID" value="TDQ57918.1"/>
    <property type="molecule type" value="Genomic_DNA"/>
</dbReference>
<dbReference type="AlphaFoldDB" id="A0A4R6V8L4"/>
<gene>
    <name evidence="2" type="ORF">EDC45_0985</name>
</gene>
<dbReference type="PANTHER" id="PTHR47738">
    <property type="entry name" value="PTS SYSTEM FRUCTOSE-LIKE EIIA COMPONENT-RELATED"/>
    <property type="match status" value="1"/>
</dbReference>
<dbReference type="InterPro" id="IPR016152">
    <property type="entry name" value="PTrfase/Anion_transptr"/>
</dbReference>
<dbReference type="InterPro" id="IPR006320">
    <property type="entry name" value="PTS_Nitro_regul"/>
</dbReference>
<dbReference type="Gene3D" id="3.40.930.10">
    <property type="entry name" value="Mannitol-specific EII, Chain A"/>
    <property type="match status" value="1"/>
</dbReference>
<organism evidence="2 3">
    <name type="scientific">Mesocricetibacter intestinalis</name>
    <dbReference type="NCBI Taxonomy" id="1521930"/>
    <lineage>
        <taxon>Bacteria</taxon>
        <taxon>Pseudomonadati</taxon>
        <taxon>Pseudomonadota</taxon>
        <taxon>Gammaproteobacteria</taxon>
        <taxon>Pasteurellales</taxon>
        <taxon>Pasteurellaceae</taxon>
        <taxon>Mesocricetibacter</taxon>
    </lineage>
</organism>
<proteinExistence type="predicted"/>
<evidence type="ECO:0000259" key="1">
    <source>
        <dbReference type="PROSITE" id="PS51094"/>
    </source>
</evidence>
<dbReference type="GO" id="GO:0008982">
    <property type="term" value="F:protein-N(PI)-phosphohistidine-sugar phosphotransferase activity"/>
    <property type="evidence" value="ECO:0007669"/>
    <property type="project" value="InterPro"/>
</dbReference>
<evidence type="ECO:0000313" key="3">
    <source>
        <dbReference type="Proteomes" id="UP000295657"/>
    </source>
</evidence>
<keyword evidence="2" id="KW-0808">Transferase</keyword>
<dbReference type="OrthoDB" id="95460at2"/>
<reference evidence="2 3" key="1">
    <citation type="submission" date="2019-03" db="EMBL/GenBank/DDBJ databases">
        <title>Genomic Encyclopedia of Type Strains, Phase IV (KMG-IV): sequencing the most valuable type-strain genomes for metagenomic binning, comparative biology and taxonomic classification.</title>
        <authorList>
            <person name="Goeker M."/>
        </authorList>
    </citation>
    <scope>NUCLEOTIDE SEQUENCE [LARGE SCALE GENOMIC DNA]</scope>
    <source>
        <strain evidence="2 3">DSM 28403</strain>
    </source>
</reference>